<dbReference type="Gene3D" id="3.30.160.60">
    <property type="entry name" value="Classic Zinc Finger"/>
    <property type="match status" value="4"/>
</dbReference>
<evidence type="ECO:0000256" key="6">
    <source>
        <dbReference type="ARBA" id="ARBA00022833"/>
    </source>
</evidence>
<evidence type="ECO:0000256" key="2">
    <source>
        <dbReference type="ARBA" id="ARBA00006991"/>
    </source>
</evidence>
<dbReference type="SMART" id="SM00355">
    <property type="entry name" value="ZnF_C2H2"/>
    <property type="match status" value="5"/>
</dbReference>
<feature type="compositionally biased region" description="Basic and acidic residues" evidence="10">
    <location>
        <begin position="30"/>
        <end position="46"/>
    </location>
</feature>
<comment type="subcellular location">
    <subcellularLocation>
        <location evidence="1">Nucleus</location>
    </subcellularLocation>
</comment>
<feature type="domain" description="C2H2-type" evidence="11">
    <location>
        <begin position="238"/>
        <end position="258"/>
    </location>
</feature>
<gene>
    <name evidence="12" type="ORF">ANANG_G00074270</name>
</gene>
<evidence type="ECO:0000256" key="5">
    <source>
        <dbReference type="ARBA" id="ARBA00022771"/>
    </source>
</evidence>
<organism evidence="12 13">
    <name type="scientific">Anguilla anguilla</name>
    <name type="common">European freshwater eel</name>
    <name type="synonym">Muraena anguilla</name>
    <dbReference type="NCBI Taxonomy" id="7936"/>
    <lineage>
        <taxon>Eukaryota</taxon>
        <taxon>Metazoa</taxon>
        <taxon>Chordata</taxon>
        <taxon>Craniata</taxon>
        <taxon>Vertebrata</taxon>
        <taxon>Euteleostomi</taxon>
        <taxon>Actinopterygii</taxon>
        <taxon>Neopterygii</taxon>
        <taxon>Teleostei</taxon>
        <taxon>Anguilliformes</taxon>
        <taxon>Anguillidae</taxon>
        <taxon>Anguilla</taxon>
    </lineage>
</organism>
<evidence type="ECO:0000313" key="13">
    <source>
        <dbReference type="Proteomes" id="UP001044222"/>
    </source>
</evidence>
<feature type="non-terminal residue" evidence="12">
    <location>
        <position position="1"/>
    </location>
</feature>
<evidence type="ECO:0000259" key="11">
    <source>
        <dbReference type="PROSITE" id="PS50157"/>
    </source>
</evidence>
<dbReference type="GO" id="GO:0005634">
    <property type="term" value="C:nucleus"/>
    <property type="evidence" value="ECO:0007669"/>
    <property type="project" value="UniProtKB-SubCell"/>
</dbReference>
<evidence type="ECO:0000256" key="7">
    <source>
        <dbReference type="ARBA" id="ARBA00023125"/>
    </source>
</evidence>
<keyword evidence="7" id="KW-0238">DNA-binding</keyword>
<feature type="domain" description="C2H2-type" evidence="11">
    <location>
        <begin position="210"/>
        <end position="237"/>
    </location>
</feature>
<evidence type="ECO:0000256" key="3">
    <source>
        <dbReference type="ARBA" id="ARBA00022723"/>
    </source>
</evidence>
<keyword evidence="4" id="KW-0677">Repeat</keyword>
<dbReference type="GO" id="GO:0000981">
    <property type="term" value="F:DNA-binding transcription factor activity, RNA polymerase II-specific"/>
    <property type="evidence" value="ECO:0007669"/>
    <property type="project" value="TreeGrafter"/>
</dbReference>
<dbReference type="PANTHER" id="PTHR23235:SF142">
    <property type="entry name" value="ZINC FINGER PROTEIN 384"/>
    <property type="match status" value="1"/>
</dbReference>
<keyword evidence="5 9" id="KW-0863">Zinc-finger</keyword>
<dbReference type="Pfam" id="PF00096">
    <property type="entry name" value="zf-C2H2"/>
    <property type="match status" value="4"/>
</dbReference>
<evidence type="ECO:0000313" key="12">
    <source>
        <dbReference type="EMBL" id="KAG5849675.1"/>
    </source>
</evidence>
<dbReference type="PROSITE" id="PS00028">
    <property type="entry name" value="ZINC_FINGER_C2H2_1"/>
    <property type="match status" value="3"/>
</dbReference>
<sequence>MERQTYPIKESAAHDMKTEPVIDSLDSTGEELRPDLSRREDMEGRTEGNTGLSQAEKEILANIKEEEEEVEEGQSVAVVSEVFACSQCPFIHMEEPNLHQHIEKVHPEEHSRILRSGGNGAEDPLPPSSTHQHPTPPKTLPTPTQSHTGAPGAHTCSQCGKNFGWQSELIRHVRTHTGERPYNCSQCGKSFRLASHLAVHQLIHTGERPYQCSQCGKSFRSASDLTRHQRTHTGERPFHCALCGKSFIQSSTLKIHQQ</sequence>
<feature type="region of interest" description="Disordered" evidence="10">
    <location>
        <begin position="1"/>
        <end position="56"/>
    </location>
</feature>
<reference evidence="12" key="1">
    <citation type="submission" date="2021-01" db="EMBL/GenBank/DDBJ databases">
        <title>A chromosome-scale assembly of European eel, Anguilla anguilla.</title>
        <authorList>
            <person name="Henkel C."/>
            <person name="Jong-Raadsen S.A."/>
            <person name="Dufour S."/>
            <person name="Weltzien F.-A."/>
            <person name="Palstra A.P."/>
            <person name="Pelster B."/>
            <person name="Spaink H.P."/>
            <person name="Van Den Thillart G.E."/>
            <person name="Jansen H."/>
            <person name="Zahm M."/>
            <person name="Klopp C."/>
            <person name="Cedric C."/>
            <person name="Louis A."/>
            <person name="Berthelot C."/>
            <person name="Parey E."/>
            <person name="Roest Crollius H."/>
            <person name="Montfort J."/>
            <person name="Robinson-Rechavi M."/>
            <person name="Bucao C."/>
            <person name="Bouchez O."/>
            <person name="Gislard M."/>
            <person name="Lluch J."/>
            <person name="Milhes M."/>
            <person name="Lampietro C."/>
            <person name="Lopez Roques C."/>
            <person name="Donnadieu C."/>
            <person name="Braasch I."/>
            <person name="Desvignes T."/>
            <person name="Postlethwait J."/>
            <person name="Bobe J."/>
            <person name="Guiguen Y."/>
            <person name="Dirks R."/>
        </authorList>
    </citation>
    <scope>NUCLEOTIDE SEQUENCE</scope>
    <source>
        <strain evidence="12">Tag_6206</strain>
        <tissue evidence="12">Liver</tissue>
    </source>
</reference>
<dbReference type="FunFam" id="3.30.160.60:FF:000358">
    <property type="entry name" value="zinc finger protein 24"/>
    <property type="match status" value="1"/>
</dbReference>
<feature type="domain" description="C2H2-type" evidence="11">
    <location>
        <begin position="182"/>
        <end position="209"/>
    </location>
</feature>
<evidence type="ECO:0000256" key="4">
    <source>
        <dbReference type="ARBA" id="ARBA00022737"/>
    </source>
</evidence>
<dbReference type="FunFam" id="3.30.160.60:FF:004135">
    <property type="match status" value="1"/>
</dbReference>
<evidence type="ECO:0000256" key="8">
    <source>
        <dbReference type="ARBA" id="ARBA00023242"/>
    </source>
</evidence>
<keyword evidence="8" id="KW-0539">Nucleus</keyword>
<dbReference type="SUPFAM" id="SSF57667">
    <property type="entry name" value="beta-beta-alpha zinc fingers"/>
    <property type="match status" value="2"/>
</dbReference>
<feature type="compositionally biased region" description="Basic and acidic residues" evidence="10">
    <location>
        <begin position="11"/>
        <end position="20"/>
    </location>
</feature>
<comment type="caution">
    <text evidence="12">The sequence shown here is derived from an EMBL/GenBank/DDBJ whole genome shotgun (WGS) entry which is preliminary data.</text>
</comment>
<dbReference type="FunFam" id="3.30.160.60:FF:000295">
    <property type="entry name" value="zinc finger protein 19"/>
    <property type="match status" value="1"/>
</dbReference>
<evidence type="ECO:0000256" key="9">
    <source>
        <dbReference type="PROSITE-ProRule" id="PRU00042"/>
    </source>
</evidence>
<dbReference type="GO" id="GO:0008270">
    <property type="term" value="F:zinc ion binding"/>
    <property type="evidence" value="ECO:0007669"/>
    <property type="project" value="UniProtKB-KW"/>
</dbReference>
<evidence type="ECO:0000256" key="1">
    <source>
        <dbReference type="ARBA" id="ARBA00004123"/>
    </source>
</evidence>
<dbReference type="FunFam" id="3.30.160.60:FF:001450">
    <property type="entry name" value="zinc finger protein 774"/>
    <property type="match status" value="1"/>
</dbReference>
<dbReference type="GO" id="GO:0000978">
    <property type="term" value="F:RNA polymerase II cis-regulatory region sequence-specific DNA binding"/>
    <property type="evidence" value="ECO:0007669"/>
    <property type="project" value="TreeGrafter"/>
</dbReference>
<dbReference type="AlphaFoldDB" id="A0A9D3S041"/>
<dbReference type="Proteomes" id="UP001044222">
    <property type="component" value="Unassembled WGS sequence"/>
</dbReference>
<dbReference type="InterPro" id="IPR036236">
    <property type="entry name" value="Znf_C2H2_sf"/>
</dbReference>
<dbReference type="PANTHER" id="PTHR23235">
    <property type="entry name" value="KRUEPPEL-LIKE TRANSCRIPTION FACTOR"/>
    <property type="match status" value="1"/>
</dbReference>
<dbReference type="EMBL" id="JAFIRN010000004">
    <property type="protein sequence ID" value="KAG5849675.1"/>
    <property type="molecule type" value="Genomic_DNA"/>
</dbReference>
<protein>
    <recommendedName>
        <fullName evidence="11">C2H2-type domain-containing protein</fullName>
    </recommendedName>
</protein>
<keyword evidence="13" id="KW-1185">Reference proteome</keyword>
<evidence type="ECO:0000256" key="10">
    <source>
        <dbReference type="SAM" id="MobiDB-lite"/>
    </source>
</evidence>
<name>A0A9D3S041_ANGAN</name>
<feature type="region of interest" description="Disordered" evidence="10">
    <location>
        <begin position="106"/>
        <end position="154"/>
    </location>
</feature>
<dbReference type="InterPro" id="IPR013087">
    <property type="entry name" value="Znf_C2H2_type"/>
</dbReference>
<proteinExistence type="inferred from homology"/>
<dbReference type="PROSITE" id="PS50157">
    <property type="entry name" value="ZINC_FINGER_C2H2_2"/>
    <property type="match status" value="4"/>
</dbReference>
<accession>A0A9D3S041</accession>
<feature type="domain" description="C2H2-type" evidence="11">
    <location>
        <begin position="154"/>
        <end position="181"/>
    </location>
</feature>
<comment type="similarity">
    <text evidence="2">Belongs to the krueppel C2H2-type zinc-finger protein family.</text>
</comment>
<keyword evidence="3" id="KW-0479">Metal-binding</keyword>
<keyword evidence="6" id="KW-0862">Zinc</keyword>